<evidence type="ECO:0000313" key="3">
    <source>
        <dbReference type="Proteomes" id="UP000305888"/>
    </source>
</evidence>
<keyword evidence="1" id="KW-0812">Transmembrane</keyword>
<dbReference type="NCBIfam" id="TIGR00847">
    <property type="entry name" value="ccoS"/>
    <property type="match status" value="1"/>
</dbReference>
<organism evidence="2 3">
    <name type="scientific">Paroceanicella profunda</name>
    <dbReference type="NCBI Taxonomy" id="2579971"/>
    <lineage>
        <taxon>Bacteria</taxon>
        <taxon>Pseudomonadati</taxon>
        <taxon>Pseudomonadota</taxon>
        <taxon>Alphaproteobacteria</taxon>
        <taxon>Rhodobacterales</taxon>
        <taxon>Paracoccaceae</taxon>
        <taxon>Paroceanicella</taxon>
    </lineage>
</organism>
<evidence type="ECO:0000313" key="2">
    <source>
        <dbReference type="EMBL" id="QDL92696.1"/>
    </source>
</evidence>
<protein>
    <submittedName>
        <fullName evidence="2">Cbb3-type cytochrome oxidase assembly protein CcoS</fullName>
    </submittedName>
</protein>
<feature type="transmembrane region" description="Helical" evidence="1">
    <location>
        <begin position="6"/>
        <end position="26"/>
    </location>
</feature>
<dbReference type="Pfam" id="PF03597">
    <property type="entry name" value="FixS"/>
    <property type="match status" value="1"/>
</dbReference>
<keyword evidence="1" id="KW-1133">Transmembrane helix</keyword>
<dbReference type="EMBL" id="CP040818">
    <property type="protein sequence ID" value="QDL92696.1"/>
    <property type="molecule type" value="Genomic_DNA"/>
</dbReference>
<dbReference type="InterPro" id="IPR004714">
    <property type="entry name" value="Cyt_oxidase_maturation_cbb3"/>
</dbReference>
<proteinExistence type="predicted"/>
<reference evidence="2 3" key="1">
    <citation type="submission" date="2019-06" db="EMBL/GenBank/DDBJ databases">
        <title>Genome sequence of Rhodobacteraceae bacterium D4M1.</title>
        <authorList>
            <person name="Cao J."/>
        </authorList>
    </citation>
    <scope>NUCLEOTIDE SEQUENCE [LARGE SCALE GENOMIC DNA]</scope>
    <source>
        <strain evidence="2 3">D4M1</strain>
    </source>
</reference>
<gene>
    <name evidence="2" type="primary">ccoS</name>
    <name evidence="2" type="ORF">FDP22_13440</name>
</gene>
<keyword evidence="1" id="KW-0472">Membrane</keyword>
<name>A0A5B8FV68_9RHOB</name>
<dbReference type="KEGG" id="ppru:FDP22_13440"/>
<dbReference type="AlphaFoldDB" id="A0A5B8FV68"/>
<sequence length="60" mass="6686">MTILALLIPISLFLGLCGLGAFLWTLRSGQYRDIEGDAQRILLPDDPDPVIDDRNRSSRS</sequence>
<accession>A0A5B8FV68</accession>
<dbReference type="RefSeq" id="WP_138574385.1">
    <property type="nucleotide sequence ID" value="NZ_CP040818.1"/>
</dbReference>
<evidence type="ECO:0000256" key="1">
    <source>
        <dbReference type="SAM" id="Phobius"/>
    </source>
</evidence>
<dbReference type="PANTHER" id="PTHR41532:SF1">
    <property type="entry name" value="FIXS PROTEIN"/>
    <property type="match status" value="1"/>
</dbReference>
<dbReference type="Proteomes" id="UP000305888">
    <property type="component" value="Chromosome"/>
</dbReference>
<dbReference type="PANTHER" id="PTHR41532">
    <property type="entry name" value="FIXS PROTEIN"/>
    <property type="match status" value="1"/>
</dbReference>
<keyword evidence="3" id="KW-1185">Reference proteome</keyword>